<comment type="caution">
    <text evidence="2">The sequence shown here is derived from an EMBL/GenBank/DDBJ whole genome shotgun (WGS) entry which is preliminary data.</text>
</comment>
<protein>
    <recommendedName>
        <fullName evidence="4">Secreted protein</fullName>
    </recommendedName>
</protein>
<feature type="chain" id="PRO_5042871760" description="Secreted protein" evidence="1">
    <location>
        <begin position="19"/>
        <end position="64"/>
    </location>
</feature>
<proteinExistence type="predicted"/>
<organism evidence="2 3">
    <name type="scientific">Stephania yunnanensis</name>
    <dbReference type="NCBI Taxonomy" id="152371"/>
    <lineage>
        <taxon>Eukaryota</taxon>
        <taxon>Viridiplantae</taxon>
        <taxon>Streptophyta</taxon>
        <taxon>Embryophyta</taxon>
        <taxon>Tracheophyta</taxon>
        <taxon>Spermatophyta</taxon>
        <taxon>Magnoliopsida</taxon>
        <taxon>Ranunculales</taxon>
        <taxon>Menispermaceae</taxon>
        <taxon>Menispermoideae</taxon>
        <taxon>Cissampelideae</taxon>
        <taxon>Stephania</taxon>
    </lineage>
</organism>
<keyword evidence="1" id="KW-0732">Signal</keyword>
<evidence type="ECO:0000256" key="1">
    <source>
        <dbReference type="SAM" id="SignalP"/>
    </source>
</evidence>
<sequence>MSKCMFICLVEFASKVYAGHSVSRDMSGDVPRVACRCETNVTTYGENERRVCWSDQEEGRLKIQ</sequence>
<evidence type="ECO:0000313" key="2">
    <source>
        <dbReference type="EMBL" id="KAK9092831.1"/>
    </source>
</evidence>
<keyword evidence="3" id="KW-1185">Reference proteome</keyword>
<evidence type="ECO:0008006" key="4">
    <source>
        <dbReference type="Google" id="ProtNLM"/>
    </source>
</evidence>
<accession>A0AAP0EG65</accession>
<reference evidence="2 3" key="1">
    <citation type="submission" date="2024-01" db="EMBL/GenBank/DDBJ databases">
        <title>Genome assemblies of Stephania.</title>
        <authorList>
            <person name="Yang L."/>
        </authorList>
    </citation>
    <scope>NUCLEOTIDE SEQUENCE [LARGE SCALE GENOMIC DNA]</scope>
    <source>
        <strain evidence="2">YNDBR</strain>
        <tissue evidence="2">Leaf</tissue>
    </source>
</reference>
<name>A0AAP0EG65_9MAGN</name>
<feature type="signal peptide" evidence="1">
    <location>
        <begin position="1"/>
        <end position="18"/>
    </location>
</feature>
<evidence type="ECO:0000313" key="3">
    <source>
        <dbReference type="Proteomes" id="UP001420932"/>
    </source>
</evidence>
<dbReference type="AlphaFoldDB" id="A0AAP0EG65"/>
<gene>
    <name evidence="2" type="ORF">Syun_027742</name>
</gene>
<dbReference type="EMBL" id="JBBNAF010000012">
    <property type="protein sequence ID" value="KAK9092831.1"/>
    <property type="molecule type" value="Genomic_DNA"/>
</dbReference>
<dbReference type="Proteomes" id="UP001420932">
    <property type="component" value="Unassembled WGS sequence"/>
</dbReference>